<dbReference type="InterPro" id="IPR043446">
    <property type="entry name" value="Neurabin-like"/>
</dbReference>
<keyword evidence="2" id="KW-0217">Developmental protein</keyword>
<dbReference type="PANTHER" id="PTHR16154:SF6">
    <property type="entry name" value="SPINOPHILIN, ISOFORM J"/>
    <property type="match status" value="1"/>
</dbReference>
<evidence type="ECO:0000256" key="10">
    <source>
        <dbReference type="ARBA" id="ARBA00023212"/>
    </source>
</evidence>
<keyword evidence="3" id="KW-0963">Cytoplasm</keyword>
<protein>
    <recommendedName>
        <fullName evidence="12">Neurabin-1</fullName>
    </recommendedName>
    <alternativeName>
        <fullName evidence="14">Neurabin-I</fullName>
    </alternativeName>
    <alternativeName>
        <fullName evidence="13">Neural tissue-specific F-actin-binding protein I</fullName>
    </alternativeName>
    <alternativeName>
        <fullName evidence="15">Protein phosphatase 1 regulatory subunit 9A</fullName>
    </alternativeName>
</protein>
<dbReference type="AlphaFoldDB" id="A0AAD4N6S4"/>
<proteinExistence type="predicted"/>
<evidence type="ECO:0000256" key="16">
    <source>
        <dbReference type="SAM" id="Coils"/>
    </source>
</evidence>
<dbReference type="EMBL" id="JAKKPZ010000015">
    <property type="protein sequence ID" value="KAI1713531.1"/>
    <property type="molecule type" value="Genomic_DNA"/>
</dbReference>
<dbReference type="SMART" id="SM00454">
    <property type="entry name" value="SAM"/>
    <property type="match status" value="1"/>
</dbReference>
<dbReference type="SMART" id="SM00228">
    <property type="entry name" value="PDZ"/>
    <property type="match status" value="1"/>
</dbReference>
<evidence type="ECO:0000256" key="5">
    <source>
        <dbReference type="ARBA" id="ARBA00022782"/>
    </source>
</evidence>
<dbReference type="Gene3D" id="1.10.150.50">
    <property type="entry name" value="Transcription Factor, Ets-1"/>
    <property type="match status" value="1"/>
</dbReference>
<evidence type="ECO:0000256" key="11">
    <source>
        <dbReference type="ARBA" id="ARBA00034103"/>
    </source>
</evidence>
<feature type="region of interest" description="Disordered" evidence="17">
    <location>
        <begin position="159"/>
        <end position="190"/>
    </location>
</feature>
<feature type="compositionally biased region" description="Low complexity" evidence="17">
    <location>
        <begin position="223"/>
        <end position="236"/>
    </location>
</feature>
<dbReference type="SUPFAM" id="SSF50156">
    <property type="entry name" value="PDZ domain-like"/>
    <property type="match status" value="1"/>
</dbReference>
<dbReference type="Pfam" id="PF07647">
    <property type="entry name" value="SAM_2"/>
    <property type="match status" value="1"/>
</dbReference>
<dbReference type="PROSITE" id="PS50105">
    <property type="entry name" value="SAM_DOMAIN"/>
    <property type="match status" value="1"/>
</dbReference>
<keyword evidence="5" id="KW-0221">Differentiation</keyword>
<evidence type="ECO:0000259" key="19">
    <source>
        <dbReference type="PROSITE" id="PS50106"/>
    </source>
</evidence>
<feature type="compositionally biased region" description="Pro residues" evidence="17">
    <location>
        <begin position="95"/>
        <end position="105"/>
    </location>
</feature>
<evidence type="ECO:0000256" key="6">
    <source>
        <dbReference type="ARBA" id="ARBA00022902"/>
    </source>
</evidence>
<feature type="compositionally biased region" description="Polar residues" evidence="17">
    <location>
        <begin position="48"/>
        <end position="60"/>
    </location>
</feature>
<feature type="compositionally biased region" description="Polar residues" evidence="17">
    <location>
        <begin position="592"/>
        <end position="605"/>
    </location>
</feature>
<evidence type="ECO:0000256" key="4">
    <source>
        <dbReference type="ARBA" id="ARBA00022553"/>
    </source>
</evidence>
<feature type="compositionally biased region" description="Low complexity" evidence="17">
    <location>
        <begin position="345"/>
        <end position="358"/>
    </location>
</feature>
<feature type="compositionally biased region" description="Polar residues" evidence="17">
    <location>
        <begin position="130"/>
        <end position="142"/>
    </location>
</feature>
<dbReference type="Gene3D" id="2.30.42.10">
    <property type="match status" value="1"/>
</dbReference>
<dbReference type="Proteomes" id="UP001201812">
    <property type="component" value="Unassembled WGS sequence"/>
</dbReference>
<dbReference type="GO" id="GO:0031175">
    <property type="term" value="P:neuron projection development"/>
    <property type="evidence" value="ECO:0007669"/>
    <property type="project" value="TreeGrafter"/>
</dbReference>
<feature type="region of interest" description="Disordered" evidence="17">
    <location>
        <begin position="858"/>
        <end position="900"/>
    </location>
</feature>
<comment type="caution">
    <text evidence="20">The sequence shown here is derived from an EMBL/GenBank/DDBJ whole genome shotgun (WGS) entry which is preliminary data.</text>
</comment>
<evidence type="ECO:0000313" key="21">
    <source>
        <dbReference type="Proteomes" id="UP001201812"/>
    </source>
</evidence>
<feature type="compositionally biased region" description="Polar residues" evidence="17">
    <location>
        <begin position="867"/>
        <end position="887"/>
    </location>
</feature>
<keyword evidence="10" id="KW-0206">Cytoskeleton</keyword>
<accession>A0AAD4N6S4</accession>
<keyword evidence="4" id="KW-0597">Phosphoprotein</keyword>
<dbReference type="PROSITE" id="PS50106">
    <property type="entry name" value="PDZ"/>
    <property type="match status" value="1"/>
</dbReference>
<evidence type="ECO:0000313" key="20">
    <source>
        <dbReference type="EMBL" id="KAI1713531.1"/>
    </source>
</evidence>
<dbReference type="GO" id="GO:0014069">
    <property type="term" value="C:postsynaptic density"/>
    <property type="evidence" value="ECO:0007669"/>
    <property type="project" value="TreeGrafter"/>
</dbReference>
<feature type="region of interest" description="Disordered" evidence="17">
    <location>
        <begin position="1"/>
        <end position="142"/>
    </location>
</feature>
<feature type="compositionally biased region" description="Polar residues" evidence="17">
    <location>
        <begin position="638"/>
        <end position="648"/>
    </location>
</feature>
<keyword evidence="21" id="KW-1185">Reference proteome</keyword>
<comment type="subcellular location">
    <subcellularLocation>
        <location evidence="1">Cytoplasm</location>
        <location evidence="1">Cytoskeleton</location>
    </subcellularLocation>
    <subcellularLocation>
        <location evidence="11">Synapse</location>
    </subcellularLocation>
</comment>
<dbReference type="Pfam" id="PF17817">
    <property type="entry name" value="PDZ_5"/>
    <property type="match status" value="1"/>
</dbReference>
<evidence type="ECO:0000256" key="2">
    <source>
        <dbReference type="ARBA" id="ARBA00022473"/>
    </source>
</evidence>
<dbReference type="GO" id="GO:0019722">
    <property type="term" value="P:calcium-mediated signaling"/>
    <property type="evidence" value="ECO:0007669"/>
    <property type="project" value="TreeGrafter"/>
</dbReference>
<feature type="region of interest" description="Disordered" evidence="17">
    <location>
        <begin position="617"/>
        <end position="648"/>
    </location>
</feature>
<dbReference type="GO" id="GO:0015629">
    <property type="term" value="C:actin cytoskeleton"/>
    <property type="evidence" value="ECO:0007669"/>
    <property type="project" value="TreeGrafter"/>
</dbReference>
<gene>
    <name evidence="20" type="ORF">DdX_09047</name>
</gene>
<keyword evidence="6" id="KW-0524">Neurogenesis</keyword>
<name>A0AAD4N6S4_9BILA</name>
<dbReference type="GO" id="GO:0051015">
    <property type="term" value="F:actin filament binding"/>
    <property type="evidence" value="ECO:0007669"/>
    <property type="project" value="TreeGrafter"/>
</dbReference>
<dbReference type="PANTHER" id="PTHR16154">
    <property type="entry name" value="NEURABIN"/>
    <property type="match status" value="1"/>
</dbReference>
<feature type="domain" description="PDZ" evidence="19">
    <location>
        <begin position="465"/>
        <end position="553"/>
    </location>
</feature>
<dbReference type="GO" id="GO:0005737">
    <property type="term" value="C:cytoplasm"/>
    <property type="evidence" value="ECO:0007669"/>
    <property type="project" value="TreeGrafter"/>
</dbReference>
<evidence type="ECO:0000256" key="12">
    <source>
        <dbReference type="ARBA" id="ARBA00067399"/>
    </source>
</evidence>
<keyword evidence="8 16" id="KW-0175">Coiled coil</keyword>
<feature type="compositionally biased region" description="Polar residues" evidence="17">
    <location>
        <begin position="331"/>
        <end position="344"/>
    </location>
</feature>
<feature type="domain" description="SAM" evidence="18">
    <location>
        <begin position="1051"/>
        <end position="1114"/>
    </location>
</feature>
<feature type="compositionally biased region" description="Low complexity" evidence="17">
    <location>
        <begin position="316"/>
        <end position="330"/>
    </location>
</feature>
<evidence type="ECO:0000256" key="14">
    <source>
        <dbReference type="ARBA" id="ARBA00077125"/>
    </source>
</evidence>
<dbReference type="InterPro" id="IPR001478">
    <property type="entry name" value="PDZ"/>
</dbReference>
<evidence type="ECO:0000256" key="17">
    <source>
        <dbReference type="SAM" id="MobiDB-lite"/>
    </source>
</evidence>
<evidence type="ECO:0000259" key="18">
    <source>
        <dbReference type="PROSITE" id="PS50105"/>
    </source>
</evidence>
<feature type="compositionally biased region" description="Acidic residues" evidence="17">
    <location>
        <begin position="34"/>
        <end position="43"/>
    </location>
</feature>
<dbReference type="GO" id="GO:0030425">
    <property type="term" value="C:dendrite"/>
    <property type="evidence" value="ECO:0007669"/>
    <property type="project" value="TreeGrafter"/>
</dbReference>
<feature type="compositionally biased region" description="Polar residues" evidence="17">
    <location>
        <begin position="175"/>
        <end position="190"/>
    </location>
</feature>
<dbReference type="InterPro" id="IPR001660">
    <property type="entry name" value="SAM"/>
</dbReference>
<dbReference type="FunFam" id="2.30.42.10:FF:000010">
    <property type="entry name" value="Neurabin-1 isoform 1"/>
    <property type="match status" value="1"/>
</dbReference>
<evidence type="ECO:0000256" key="9">
    <source>
        <dbReference type="ARBA" id="ARBA00023203"/>
    </source>
</evidence>
<reference evidence="20" key="1">
    <citation type="submission" date="2022-01" db="EMBL/GenBank/DDBJ databases">
        <title>Genome Sequence Resource for Two Populations of Ditylenchus destructor, the Migratory Endoparasitic Phytonematode.</title>
        <authorList>
            <person name="Zhang H."/>
            <person name="Lin R."/>
            <person name="Xie B."/>
        </authorList>
    </citation>
    <scope>NUCLEOTIDE SEQUENCE</scope>
    <source>
        <strain evidence="20">BazhouSP</strain>
    </source>
</reference>
<dbReference type="SUPFAM" id="SSF47769">
    <property type="entry name" value="SAM/Pointed domain"/>
    <property type="match status" value="1"/>
</dbReference>
<dbReference type="InterPro" id="IPR036034">
    <property type="entry name" value="PDZ_sf"/>
</dbReference>
<dbReference type="GO" id="GO:0007015">
    <property type="term" value="P:actin filament organization"/>
    <property type="evidence" value="ECO:0007669"/>
    <property type="project" value="TreeGrafter"/>
</dbReference>
<feature type="compositionally biased region" description="Low complexity" evidence="17">
    <location>
        <begin position="204"/>
        <end position="214"/>
    </location>
</feature>
<feature type="compositionally biased region" description="Polar residues" evidence="17">
    <location>
        <begin position="277"/>
        <end position="286"/>
    </location>
</feature>
<dbReference type="FunFam" id="1.10.150.50:FF:000008">
    <property type="entry name" value="Neurabin-1 isoform 1-like protein"/>
    <property type="match status" value="1"/>
</dbReference>
<evidence type="ECO:0000256" key="3">
    <source>
        <dbReference type="ARBA" id="ARBA00022490"/>
    </source>
</evidence>
<feature type="compositionally biased region" description="Polar residues" evidence="17">
    <location>
        <begin position="107"/>
        <end position="119"/>
    </location>
</feature>
<feature type="region of interest" description="Disordered" evidence="17">
    <location>
        <begin position="276"/>
        <end position="358"/>
    </location>
</feature>
<sequence length="1143" mass="125536">MLAMSSTALHSHHVSHMKPPLSNGHDSGSGSSTTEEEDEDDSLEISSCASEMTAPQQSNEELIDRDARSRFSHTKALFEQLESPRLQRSATVPPKGTPPSVPPKPTNNILPQNNPQNRIVSARSKDSTPDESPTQHGSPLSQVARNFTQMVNDLEKITGSPRMPHAEKNGIVGKSTEQNRTGIVKTTGSENNAFLQTADFNYRSSAPSNSTGSSPKAVLNKLSPSGSESSTHSSASMGKSEVPGHRERREDKGDGSYSPYWRDPGFYRRRFGVNEQGGHQKTQQDVPITEPHVGGNQIHHRYGVNKNSNMDDENNSSESGESVPSEPRPSQQQSLNTSPYNQFKSNSSNSPPGQSSTSFVLIRQKPNSIPGGSNNFSGDSLSLGRQYSNVNTSSAEDHDGVEVRRGLSPERDALNRKVSFSTAPIKVFKTHAVDEYDRRNEEIDPVASCAEYELERRLDKMELFDVELTKGPEGLGVSIIGMGVGADSGLEKLGIFVKSITPGGAVHRDGRIRQCDQIVSVDGISLVGVSQLFAAQTLRNTGNKVTFTIGREPNLEDSEVAQLIHQSLEQDRLRLLMQQQQHQSQMNPPVPSSNGPISNTPPSQNITARIIDNDADIRRPEPLRPSSVTPKNVAPSRNLCSNGSITNGPFGTRTGTAYSNPQSSCAGGGARSAGDNESQIKARIAALENDLSGSQMKADQMQGVLENTRTHYSQLENKYDQARQMLRNYQEREKELMEREESHVEQLREKDQHYSMLVGQLKKRIDELEEKLDQMAKRRASLVEGELTELREQLAACAEAKQTRNQPNGSTTQLQQRQCQAIAEDDADEDDGTLRGTPVATLTPAAGSASLKAKRRQMAAGGAERLVNSNPTSPPQQNVQHTSNAIVTSPPPPPQHGLGGLPRVKARHAGLAQRAMPLSCAQSSPLPSSHYERLIMNGIQIGGSAQQQHIYATTADAMDGGPLDEYQRYVLTSSQMSHTTNSAATNCESPIPRISEPASPAMPHKFLGQHNASGAMARSRILFPLRKRYIQAENEFWRENVEAQGLQVLQWSTDEVCQLLIHIGLDKYIPEFTVNQVTGPKFLDLDGNKLKAMGIYNHSDRSVIKKKVKTIKSRIERERKVLEKESRQRASMKLNQHHVHHNQ</sequence>
<keyword evidence="9" id="KW-0009">Actin-binding</keyword>
<feature type="compositionally biased region" description="Basic and acidic residues" evidence="17">
    <location>
        <begin position="242"/>
        <end position="254"/>
    </location>
</feature>
<evidence type="ECO:0000256" key="7">
    <source>
        <dbReference type="ARBA" id="ARBA00023018"/>
    </source>
</evidence>
<feature type="region of interest" description="Disordered" evidence="17">
    <location>
        <begin position="1122"/>
        <end position="1143"/>
    </location>
</feature>
<dbReference type="Pfam" id="PF00595">
    <property type="entry name" value="PDZ"/>
    <property type="match status" value="1"/>
</dbReference>
<evidence type="ECO:0000256" key="13">
    <source>
        <dbReference type="ARBA" id="ARBA00076637"/>
    </source>
</evidence>
<feature type="region of interest" description="Disordered" evidence="17">
    <location>
        <begin position="204"/>
        <end position="264"/>
    </location>
</feature>
<evidence type="ECO:0000256" key="1">
    <source>
        <dbReference type="ARBA" id="ARBA00004245"/>
    </source>
</evidence>
<evidence type="ECO:0000256" key="15">
    <source>
        <dbReference type="ARBA" id="ARBA00082439"/>
    </source>
</evidence>
<dbReference type="InterPro" id="IPR040645">
    <property type="entry name" value="Neurabin-1/2_PDZ"/>
</dbReference>
<dbReference type="CDD" id="cd06790">
    <property type="entry name" value="PDZ_neurabin-like"/>
    <property type="match status" value="1"/>
</dbReference>
<dbReference type="InterPro" id="IPR013761">
    <property type="entry name" value="SAM/pointed_sf"/>
</dbReference>
<evidence type="ECO:0000256" key="8">
    <source>
        <dbReference type="ARBA" id="ARBA00023054"/>
    </source>
</evidence>
<feature type="coiled-coil region" evidence="16">
    <location>
        <begin position="698"/>
        <end position="785"/>
    </location>
</feature>
<organism evidence="20 21">
    <name type="scientific">Ditylenchus destructor</name>
    <dbReference type="NCBI Taxonomy" id="166010"/>
    <lineage>
        <taxon>Eukaryota</taxon>
        <taxon>Metazoa</taxon>
        <taxon>Ecdysozoa</taxon>
        <taxon>Nematoda</taxon>
        <taxon>Chromadorea</taxon>
        <taxon>Rhabditida</taxon>
        <taxon>Tylenchina</taxon>
        <taxon>Tylenchomorpha</taxon>
        <taxon>Sphaerularioidea</taxon>
        <taxon>Anguinidae</taxon>
        <taxon>Anguininae</taxon>
        <taxon>Ditylenchus</taxon>
    </lineage>
</organism>
<keyword evidence="7" id="KW-0770">Synapse</keyword>
<feature type="region of interest" description="Disordered" evidence="17">
    <location>
        <begin position="580"/>
        <end position="605"/>
    </location>
</feature>